<accession>A0A9Q8IM56</accession>
<comment type="caution">
    <text evidence="4">The sequence shown here is derived from an EMBL/GenBank/DDBJ whole genome shotgun (WGS) entry which is preliminary data.</text>
</comment>
<dbReference type="AlphaFoldDB" id="A0A9Q8IM56"/>
<feature type="signal peptide" evidence="1">
    <location>
        <begin position="1"/>
        <end position="19"/>
    </location>
</feature>
<gene>
    <name evidence="3" type="ORF">DY114_00535</name>
    <name evidence="4" type="ORF">DY130_05045</name>
</gene>
<dbReference type="RefSeq" id="WP_105964188.1">
    <property type="nucleotide sequence ID" value="NZ_POSO01000002.1"/>
</dbReference>
<evidence type="ECO:0000313" key="4">
    <source>
        <dbReference type="EMBL" id="TPR43800.1"/>
    </source>
</evidence>
<dbReference type="Proteomes" id="UP000784700">
    <property type="component" value="Unassembled WGS sequence"/>
</dbReference>
<keyword evidence="1" id="KW-0732">Signal</keyword>
<dbReference type="Pfam" id="PF00188">
    <property type="entry name" value="CAP"/>
    <property type="match status" value="1"/>
</dbReference>
<dbReference type="EMBL" id="QUBG01000004">
    <property type="protein sequence ID" value="TPR43800.1"/>
    <property type="molecule type" value="Genomic_DNA"/>
</dbReference>
<dbReference type="Proteomes" id="UP000777560">
    <property type="component" value="Unassembled WGS sequence"/>
</dbReference>
<organism evidence="4 6">
    <name type="scientific">Apilactobacillus micheneri</name>
    <dbReference type="NCBI Taxonomy" id="1899430"/>
    <lineage>
        <taxon>Bacteria</taxon>
        <taxon>Bacillati</taxon>
        <taxon>Bacillota</taxon>
        <taxon>Bacilli</taxon>
        <taxon>Lactobacillales</taxon>
        <taxon>Lactobacillaceae</taxon>
        <taxon>Apilactobacillus</taxon>
    </lineage>
</organism>
<evidence type="ECO:0000313" key="6">
    <source>
        <dbReference type="Proteomes" id="UP000784700"/>
    </source>
</evidence>
<feature type="domain" description="SCP" evidence="2">
    <location>
        <begin position="126"/>
        <end position="223"/>
    </location>
</feature>
<evidence type="ECO:0000259" key="2">
    <source>
        <dbReference type="Pfam" id="PF00188"/>
    </source>
</evidence>
<feature type="chain" id="PRO_5040245956" description="SCP domain-containing protein" evidence="1">
    <location>
        <begin position="20"/>
        <end position="242"/>
    </location>
</feature>
<proteinExistence type="predicted"/>
<keyword evidence="5" id="KW-1185">Reference proteome</keyword>
<evidence type="ECO:0000256" key="1">
    <source>
        <dbReference type="SAM" id="SignalP"/>
    </source>
</evidence>
<protein>
    <recommendedName>
        <fullName evidence="2">SCP domain-containing protein</fullName>
    </recommendedName>
</protein>
<dbReference type="GeneID" id="58108258"/>
<evidence type="ECO:0000313" key="3">
    <source>
        <dbReference type="EMBL" id="TPR26217.1"/>
    </source>
</evidence>
<dbReference type="InterPro" id="IPR014044">
    <property type="entry name" value="CAP_dom"/>
</dbReference>
<name>A0A9Q8IM56_9LACO</name>
<reference evidence="4 5" key="1">
    <citation type="submission" date="2018-08" db="EMBL/GenBank/DDBJ databases">
        <title>Comparative genomics of wild bee and flower associated Lactobacillus reveals potential adaptation to the bee host.</title>
        <authorList>
            <person name="Vuong H.Q."/>
            <person name="Mcfrederick Q.S."/>
        </authorList>
    </citation>
    <scope>NUCLEOTIDE SEQUENCE</scope>
    <source>
        <strain evidence="3 5">HV_13</strain>
        <strain evidence="4">HV_63</strain>
    </source>
</reference>
<evidence type="ECO:0000313" key="5">
    <source>
        <dbReference type="Proteomes" id="UP000777560"/>
    </source>
</evidence>
<dbReference type="EMBL" id="QUAV01000001">
    <property type="protein sequence ID" value="TPR26217.1"/>
    <property type="molecule type" value="Genomic_DNA"/>
</dbReference>
<sequence length="242" mass="28454">MKKKLTLFLILVPAFIIFFQNNNIIKADSNPNIYKITDTNKNSIANINTSEKINIYTKDFKNKNKTDTLKKVMTGKQYHVKINGVNKVYQAVYRRRKLLGYVWHGFLNIDSDRTFSYQASKNFRKLINTYRNENGINKLKVSHKLNHKANIIAKNIDKDFLPKNTNNQIVYYTNYQETYMPTSFSYLAFKKLVYFDQNENNQSYNTLKNIDNEHIGVSAIKSPLRLGNHNQLNNYYLVILLQ</sequence>